<dbReference type="Gene3D" id="3.40.50.11030">
    <property type="entry name" value="Threonylcarbamoyl-AMP synthase, C-terminal domain"/>
    <property type="match status" value="1"/>
</dbReference>
<dbReference type="EC" id="2.7.7.87" evidence="3"/>
<feature type="binding site" evidence="13">
    <location>
        <position position="140"/>
    </location>
    <ligand>
        <name>L-threonine</name>
        <dbReference type="ChEBI" id="CHEBI:57926"/>
    </ligand>
</feature>
<feature type="binding site" evidence="13">
    <location>
        <position position="41"/>
    </location>
    <ligand>
        <name>ATP</name>
        <dbReference type="ChEBI" id="CHEBI:30616"/>
    </ligand>
</feature>
<dbReference type="Proteomes" id="UP000799640">
    <property type="component" value="Unassembled WGS sequence"/>
</dbReference>
<dbReference type="InterPro" id="IPR017945">
    <property type="entry name" value="DHBP_synth_RibB-like_a/b_dom"/>
</dbReference>
<dbReference type="GO" id="GO:0006450">
    <property type="term" value="P:regulation of translational fidelity"/>
    <property type="evidence" value="ECO:0007669"/>
    <property type="project" value="TreeGrafter"/>
</dbReference>
<dbReference type="OrthoDB" id="412787at2759"/>
<evidence type="ECO:0000259" key="14">
    <source>
        <dbReference type="PROSITE" id="PS51163"/>
    </source>
</evidence>
<evidence type="ECO:0000256" key="8">
    <source>
        <dbReference type="ARBA" id="ARBA00022695"/>
    </source>
</evidence>
<name>A0A6G1I2U3_9PEZI</name>
<dbReference type="EMBL" id="ML996691">
    <property type="protein sequence ID" value="KAF2402446.1"/>
    <property type="molecule type" value="Genomic_DNA"/>
</dbReference>
<keyword evidence="5" id="KW-0963">Cytoplasm</keyword>
<dbReference type="NCBIfam" id="TIGR00057">
    <property type="entry name" value="L-threonylcarbamoyladenylate synthase"/>
    <property type="match status" value="1"/>
</dbReference>
<evidence type="ECO:0000256" key="13">
    <source>
        <dbReference type="PIRSR" id="PIRSR004930-1"/>
    </source>
</evidence>
<protein>
    <recommendedName>
        <fullName evidence="4">Threonylcarbamoyl-AMP synthase</fullName>
        <ecNumber evidence="3">2.7.7.87</ecNumber>
    </recommendedName>
    <alternativeName>
        <fullName evidence="11">L-threonylcarbamoyladenylate synthase</fullName>
    </alternativeName>
</protein>
<evidence type="ECO:0000256" key="5">
    <source>
        <dbReference type="ARBA" id="ARBA00022490"/>
    </source>
</evidence>
<keyword evidence="10 13" id="KW-0067">ATP-binding</keyword>
<feature type="binding site" evidence="13">
    <location>
        <position position="50"/>
    </location>
    <ligand>
        <name>L-threonine</name>
        <dbReference type="ChEBI" id="CHEBI:57926"/>
    </ligand>
</feature>
<feature type="binding site" evidence="13">
    <location>
        <position position="18"/>
    </location>
    <ligand>
        <name>L-threonine</name>
        <dbReference type="ChEBI" id="CHEBI:57926"/>
    </ligand>
</feature>
<feature type="binding site" evidence="13">
    <location>
        <position position="116"/>
    </location>
    <ligand>
        <name>ATP</name>
        <dbReference type="ChEBI" id="CHEBI:30616"/>
    </ligand>
</feature>
<dbReference type="GO" id="GO:0005524">
    <property type="term" value="F:ATP binding"/>
    <property type="evidence" value="ECO:0007669"/>
    <property type="project" value="UniProtKB-KW"/>
</dbReference>
<dbReference type="PANTHER" id="PTHR17490:SF16">
    <property type="entry name" value="THREONYLCARBAMOYL-AMP SYNTHASE"/>
    <property type="match status" value="1"/>
</dbReference>
<gene>
    <name evidence="15" type="ORF">EJ06DRAFT_466561</name>
</gene>
<evidence type="ECO:0000256" key="6">
    <source>
        <dbReference type="ARBA" id="ARBA00022679"/>
    </source>
</evidence>
<dbReference type="GO" id="GO:0005737">
    <property type="term" value="C:cytoplasm"/>
    <property type="evidence" value="ECO:0007669"/>
    <property type="project" value="UniProtKB-SubCell"/>
</dbReference>
<evidence type="ECO:0000256" key="3">
    <source>
        <dbReference type="ARBA" id="ARBA00012584"/>
    </source>
</evidence>
<feature type="binding site" evidence="13">
    <location>
        <position position="142"/>
    </location>
    <ligand>
        <name>L-threonine</name>
        <dbReference type="ChEBI" id="CHEBI:57926"/>
    </ligand>
</feature>
<evidence type="ECO:0000256" key="11">
    <source>
        <dbReference type="ARBA" id="ARBA00029774"/>
    </source>
</evidence>
<dbReference type="InterPro" id="IPR006070">
    <property type="entry name" value="Sua5-like_dom"/>
</dbReference>
<feature type="binding site" evidence="13">
    <location>
        <position position="180"/>
    </location>
    <ligand>
        <name>L-threonine</name>
        <dbReference type="ChEBI" id="CHEBI:57926"/>
    </ligand>
</feature>
<keyword evidence="6" id="KW-0808">Transferase</keyword>
<dbReference type="InterPro" id="IPR010923">
    <property type="entry name" value="T(6)A37_SUA5"/>
</dbReference>
<comment type="similarity">
    <text evidence="2">Belongs to the SUA5 family.</text>
</comment>
<dbReference type="Pfam" id="PF03481">
    <property type="entry name" value="Sua5_C"/>
    <property type="match status" value="1"/>
</dbReference>
<feature type="non-terminal residue" evidence="15">
    <location>
        <position position="372"/>
    </location>
</feature>
<evidence type="ECO:0000256" key="10">
    <source>
        <dbReference type="ARBA" id="ARBA00022840"/>
    </source>
</evidence>
<feature type="binding site" evidence="13">
    <location>
        <position position="194"/>
    </location>
    <ligand>
        <name>ATP</name>
        <dbReference type="ChEBI" id="CHEBI:30616"/>
    </ligand>
</feature>
<feature type="binding site" evidence="13">
    <location>
        <position position="150"/>
    </location>
    <ligand>
        <name>ATP</name>
        <dbReference type="ChEBI" id="CHEBI:30616"/>
    </ligand>
</feature>
<feature type="domain" description="YrdC-like" evidence="14">
    <location>
        <begin position="1"/>
        <end position="198"/>
    </location>
</feature>
<dbReference type="GO" id="GO:0061710">
    <property type="term" value="F:L-threonylcarbamoyladenylate synthase"/>
    <property type="evidence" value="ECO:0007669"/>
    <property type="project" value="UniProtKB-EC"/>
</dbReference>
<keyword evidence="16" id="KW-1185">Reference proteome</keyword>
<organism evidence="15 16">
    <name type="scientific">Trichodelitschia bisporula</name>
    <dbReference type="NCBI Taxonomy" id="703511"/>
    <lineage>
        <taxon>Eukaryota</taxon>
        <taxon>Fungi</taxon>
        <taxon>Dikarya</taxon>
        <taxon>Ascomycota</taxon>
        <taxon>Pezizomycotina</taxon>
        <taxon>Dothideomycetes</taxon>
        <taxon>Dothideomycetes incertae sedis</taxon>
        <taxon>Phaeotrichales</taxon>
        <taxon>Phaeotrichaceae</taxon>
        <taxon>Trichodelitschia</taxon>
    </lineage>
</organism>
<evidence type="ECO:0000256" key="9">
    <source>
        <dbReference type="ARBA" id="ARBA00022741"/>
    </source>
</evidence>
<dbReference type="GO" id="GO:0003725">
    <property type="term" value="F:double-stranded RNA binding"/>
    <property type="evidence" value="ECO:0007669"/>
    <property type="project" value="InterPro"/>
</dbReference>
<dbReference type="GO" id="GO:0008033">
    <property type="term" value="P:tRNA processing"/>
    <property type="evidence" value="ECO:0007669"/>
    <property type="project" value="UniProtKB-KW"/>
</dbReference>
<dbReference type="AlphaFoldDB" id="A0A6G1I2U3"/>
<evidence type="ECO:0000256" key="4">
    <source>
        <dbReference type="ARBA" id="ARBA00015492"/>
    </source>
</evidence>
<evidence type="ECO:0000256" key="2">
    <source>
        <dbReference type="ARBA" id="ARBA00007663"/>
    </source>
</evidence>
<keyword evidence="9 13" id="KW-0547">Nucleotide-binding</keyword>
<dbReference type="PANTHER" id="PTHR17490">
    <property type="entry name" value="SUA5"/>
    <property type="match status" value="1"/>
</dbReference>
<accession>A0A6G1I2U3</accession>
<sequence>AAALLQSTASPVAFPTETVYGLAADATNPDAVAGIYAAKQRPADNPLIVHFADLTQLRSFLREGTAGTPAADPASDPIPAIYRPLLPRFWPGPLTILLPLPPDSPLAPAVTAGQPTFAARIPSSPLARALIAATGRPLAAPSANASTRPSPTTAAHVLADLNGRIAAVLDGGPCGVGVESTVVDGLSSPPAVLRPGGVGIGELRKVPGWEVTVVGYRDGEEGAGGKEVYKPRAPGMKYRHYAPRARVVLFEAPARTLSRIDLGGCARLGVIRTARWEALGDEAGEEMTNEADEEVDAAEPRCRMMTVEERGVEIWDVHLGPDAADVGRGLFGALRALDGCGVEVILVEGIEDGAGDVAAAVMNRLRKAAEVR</sequence>
<dbReference type="GO" id="GO:0000049">
    <property type="term" value="F:tRNA binding"/>
    <property type="evidence" value="ECO:0007669"/>
    <property type="project" value="TreeGrafter"/>
</dbReference>
<dbReference type="Pfam" id="PF01300">
    <property type="entry name" value="Sua5_yciO_yrdC"/>
    <property type="match status" value="1"/>
</dbReference>
<evidence type="ECO:0000256" key="1">
    <source>
        <dbReference type="ARBA" id="ARBA00004496"/>
    </source>
</evidence>
<feature type="binding site" evidence="13">
    <location>
        <position position="241"/>
    </location>
    <ligand>
        <name>ATP</name>
        <dbReference type="ChEBI" id="CHEBI:30616"/>
    </ligand>
</feature>
<dbReference type="Gene3D" id="3.90.870.10">
    <property type="entry name" value="DHBP synthase"/>
    <property type="match status" value="1"/>
</dbReference>
<dbReference type="InterPro" id="IPR050156">
    <property type="entry name" value="TC-AMP_synthase_SUA5"/>
</dbReference>
<proteinExistence type="inferred from homology"/>
<evidence type="ECO:0000256" key="12">
    <source>
        <dbReference type="ARBA" id="ARBA00048366"/>
    </source>
</evidence>
<dbReference type="InterPro" id="IPR005145">
    <property type="entry name" value="Sua5_C"/>
</dbReference>
<dbReference type="PROSITE" id="PS51163">
    <property type="entry name" value="YRDC"/>
    <property type="match status" value="1"/>
</dbReference>
<feature type="non-terminal residue" evidence="15">
    <location>
        <position position="1"/>
    </location>
</feature>
<evidence type="ECO:0000313" key="16">
    <source>
        <dbReference type="Proteomes" id="UP000799640"/>
    </source>
</evidence>
<comment type="catalytic activity">
    <reaction evidence="12">
        <text>L-threonine + hydrogencarbonate + ATP = L-threonylcarbamoyladenylate + diphosphate + H2O</text>
        <dbReference type="Rhea" id="RHEA:36407"/>
        <dbReference type="ChEBI" id="CHEBI:15377"/>
        <dbReference type="ChEBI" id="CHEBI:17544"/>
        <dbReference type="ChEBI" id="CHEBI:30616"/>
        <dbReference type="ChEBI" id="CHEBI:33019"/>
        <dbReference type="ChEBI" id="CHEBI:57926"/>
        <dbReference type="ChEBI" id="CHEBI:73682"/>
        <dbReference type="EC" id="2.7.7.87"/>
    </reaction>
</comment>
<dbReference type="InterPro" id="IPR038385">
    <property type="entry name" value="Sua5/YwlC_C"/>
</dbReference>
<feature type="binding site" evidence="13">
    <location>
        <position position="45"/>
    </location>
    <ligand>
        <name>ATP</name>
        <dbReference type="ChEBI" id="CHEBI:30616"/>
    </ligand>
</feature>
<comment type="subcellular location">
    <subcellularLocation>
        <location evidence="1">Cytoplasm</location>
    </subcellularLocation>
</comment>
<feature type="binding site" evidence="13">
    <location>
        <position position="120"/>
    </location>
    <ligand>
        <name>L-threonine</name>
        <dbReference type="ChEBI" id="CHEBI:57926"/>
    </ligand>
</feature>
<dbReference type="PIRSF" id="PIRSF004930">
    <property type="entry name" value="Tln_factor_SUA5"/>
    <property type="match status" value="1"/>
</dbReference>
<evidence type="ECO:0000313" key="15">
    <source>
        <dbReference type="EMBL" id="KAF2402446.1"/>
    </source>
</evidence>
<evidence type="ECO:0000256" key="7">
    <source>
        <dbReference type="ARBA" id="ARBA00022694"/>
    </source>
</evidence>
<keyword evidence="7" id="KW-0819">tRNA processing</keyword>
<reference evidence="15" key="1">
    <citation type="journal article" date="2020" name="Stud. Mycol.">
        <title>101 Dothideomycetes genomes: a test case for predicting lifestyles and emergence of pathogens.</title>
        <authorList>
            <person name="Haridas S."/>
            <person name="Albert R."/>
            <person name="Binder M."/>
            <person name="Bloem J."/>
            <person name="Labutti K."/>
            <person name="Salamov A."/>
            <person name="Andreopoulos B."/>
            <person name="Baker S."/>
            <person name="Barry K."/>
            <person name="Bills G."/>
            <person name="Bluhm B."/>
            <person name="Cannon C."/>
            <person name="Castanera R."/>
            <person name="Culley D."/>
            <person name="Daum C."/>
            <person name="Ezra D."/>
            <person name="Gonzalez J."/>
            <person name="Henrissat B."/>
            <person name="Kuo A."/>
            <person name="Liang C."/>
            <person name="Lipzen A."/>
            <person name="Lutzoni F."/>
            <person name="Magnuson J."/>
            <person name="Mondo S."/>
            <person name="Nolan M."/>
            <person name="Ohm R."/>
            <person name="Pangilinan J."/>
            <person name="Park H.-J."/>
            <person name="Ramirez L."/>
            <person name="Alfaro M."/>
            <person name="Sun H."/>
            <person name="Tritt A."/>
            <person name="Yoshinaga Y."/>
            <person name="Zwiers L.-H."/>
            <person name="Turgeon B."/>
            <person name="Goodwin S."/>
            <person name="Spatafora J."/>
            <person name="Crous P."/>
            <person name="Grigoriev I."/>
        </authorList>
    </citation>
    <scope>NUCLEOTIDE SEQUENCE</scope>
    <source>
        <strain evidence="15">CBS 262.69</strain>
    </source>
</reference>
<keyword evidence="8" id="KW-0548">Nucleotidyltransferase</keyword>
<dbReference type="SUPFAM" id="SSF55821">
    <property type="entry name" value="YrdC/RibB"/>
    <property type="match status" value="1"/>
</dbReference>